<evidence type="ECO:0000259" key="1">
    <source>
        <dbReference type="Pfam" id="PF09651"/>
    </source>
</evidence>
<protein>
    <submittedName>
        <fullName evidence="3">Putative CRISPR-associated protein</fullName>
    </submittedName>
</protein>
<gene>
    <name evidence="2" type="ORF">ENV88_08045</name>
    <name evidence="3" type="ORF">ENV88_08185</name>
</gene>
<accession>A0A7C3SMA2</accession>
<feature type="domain" description="CRISPR system ring nuclease SSO1393-like" evidence="1">
    <location>
        <begin position="78"/>
        <end position="206"/>
    </location>
</feature>
<dbReference type="EMBL" id="DTIB01000143">
    <property type="protein sequence ID" value="HGB25972.1"/>
    <property type="molecule type" value="Genomic_DNA"/>
</dbReference>
<dbReference type="Gene3D" id="1.10.196.30">
    <property type="match status" value="1"/>
</dbReference>
<dbReference type="AlphaFoldDB" id="A0A7C3SMA2"/>
<dbReference type="Pfam" id="PF09651">
    <property type="entry name" value="Cas_APE2256"/>
    <property type="match status" value="1"/>
</dbReference>
<sequence>MSRGGIAHIVTVGTSVIRNVPVLAPRLGLPDELVEKFRRWAQAPPRSPEDAEAGRSASPGCEEFERALDVLASDPYVVSAELNAMKRYLEARMVDAAVLLASDTGASEFSARVLGEYLSSGGIRVEVHRVRDLGLDFHSGLLNLIDAAAAAITKYRREGYRVWINLTGGFKLETAILYLAACLSRMGVERAYYIHETMKDTVEVPVIPVKLEDYLVDAVRALGAQEAPLDEAEARIGRRVLDELLRRGIAERVGTSVRVRKWVAHLVGGL</sequence>
<proteinExistence type="predicted"/>
<dbReference type="NCBIfam" id="TIGR02619">
    <property type="entry name" value="putative CRISPR-associated protein, APE2256 family"/>
    <property type="match status" value="1"/>
</dbReference>
<comment type="caution">
    <text evidence="3">The sequence shown here is derived from an EMBL/GenBank/DDBJ whole genome shotgun (WGS) entry which is preliminary data.</text>
</comment>
<reference evidence="3" key="1">
    <citation type="journal article" date="2020" name="mSystems">
        <title>Genome- and Community-Level Interaction Insights into Carbon Utilization and Element Cycling Functions of Hydrothermarchaeota in Hydrothermal Sediment.</title>
        <authorList>
            <person name="Zhou Z."/>
            <person name="Liu Y."/>
            <person name="Xu W."/>
            <person name="Pan J."/>
            <person name="Luo Z.H."/>
            <person name="Li M."/>
        </authorList>
    </citation>
    <scope>NUCLEOTIDE SEQUENCE [LARGE SCALE GENOMIC DNA]</scope>
    <source>
        <strain evidence="3">SpSt-8</strain>
    </source>
</reference>
<organism evidence="3">
    <name type="scientific">Thermofilum pendens</name>
    <dbReference type="NCBI Taxonomy" id="2269"/>
    <lineage>
        <taxon>Archaea</taxon>
        <taxon>Thermoproteota</taxon>
        <taxon>Thermoprotei</taxon>
        <taxon>Thermofilales</taxon>
        <taxon>Thermofilaceae</taxon>
        <taxon>Thermofilum</taxon>
    </lineage>
</organism>
<evidence type="ECO:0000313" key="3">
    <source>
        <dbReference type="EMBL" id="HGB25972.1"/>
    </source>
</evidence>
<dbReference type="EMBL" id="DTIB01000141">
    <property type="protein sequence ID" value="HGB25947.1"/>
    <property type="molecule type" value="Genomic_DNA"/>
</dbReference>
<dbReference type="InterPro" id="IPR013442">
    <property type="entry name" value="SSO1393-like"/>
</dbReference>
<dbReference type="Gene3D" id="3.40.50.10770">
    <property type="entry name" value="Hypothetical protein VC1899 like domain (Restriction endonuclease-like)"/>
    <property type="match status" value="1"/>
</dbReference>
<name>A0A7C3SMA2_THEPE</name>
<evidence type="ECO:0000313" key="2">
    <source>
        <dbReference type="EMBL" id="HGB25947.1"/>
    </source>
</evidence>